<dbReference type="STRING" id="990371.SAMN05421813_10494"/>
<feature type="transmembrane region" description="Helical" evidence="1">
    <location>
        <begin position="182"/>
        <end position="202"/>
    </location>
</feature>
<proteinExistence type="predicted"/>
<organism evidence="2 3">
    <name type="scientific">Daejeonella rubra</name>
    <dbReference type="NCBI Taxonomy" id="990371"/>
    <lineage>
        <taxon>Bacteria</taxon>
        <taxon>Pseudomonadati</taxon>
        <taxon>Bacteroidota</taxon>
        <taxon>Sphingobacteriia</taxon>
        <taxon>Sphingobacteriales</taxon>
        <taxon>Sphingobacteriaceae</taxon>
        <taxon>Daejeonella</taxon>
    </lineage>
</organism>
<dbReference type="Proteomes" id="UP000199226">
    <property type="component" value="Unassembled WGS sequence"/>
</dbReference>
<keyword evidence="1" id="KW-0812">Transmembrane</keyword>
<protein>
    <submittedName>
        <fullName evidence="2">Uncharacterized protein</fullName>
    </submittedName>
</protein>
<keyword evidence="1" id="KW-1133">Transmembrane helix</keyword>
<keyword evidence="1" id="KW-0472">Membrane</keyword>
<accession>A0A1G9PE33</accession>
<evidence type="ECO:0000256" key="1">
    <source>
        <dbReference type="SAM" id="Phobius"/>
    </source>
</evidence>
<sequence>MIPVLSHAQTWDTFKIDSAVSVKLPKGFTKTDTDKKYSLVARTSFGTILFFKTPDIPLVTPDIEKDRHLKSFYDGYIKSVKSSSSDALITGEEDKLIGELKVKDFTLQIDTGGGILFRDFRILHANSATYIFEFLYQNIHKEYAIPERDKFFNSIEVNENLSRSDQYTSQALNPEKPDNTKYLIWGIIVVLLAVGLTIFLILRKKGQRRNS</sequence>
<reference evidence="3" key="1">
    <citation type="submission" date="2016-10" db="EMBL/GenBank/DDBJ databases">
        <authorList>
            <person name="Varghese N."/>
            <person name="Submissions S."/>
        </authorList>
    </citation>
    <scope>NUCLEOTIDE SEQUENCE [LARGE SCALE GENOMIC DNA]</scope>
    <source>
        <strain evidence="3">DSM 24536</strain>
    </source>
</reference>
<dbReference type="EMBL" id="FNHH01000004">
    <property type="protein sequence ID" value="SDL97009.1"/>
    <property type="molecule type" value="Genomic_DNA"/>
</dbReference>
<name>A0A1G9PE33_9SPHI</name>
<dbReference type="AlphaFoldDB" id="A0A1G9PE33"/>
<evidence type="ECO:0000313" key="2">
    <source>
        <dbReference type="EMBL" id="SDL97009.1"/>
    </source>
</evidence>
<evidence type="ECO:0000313" key="3">
    <source>
        <dbReference type="Proteomes" id="UP000199226"/>
    </source>
</evidence>
<keyword evidence="3" id="KW-1185">Reference proteome</keyword>
<gene>
    <name evidence="2" type="ORF">SAMN05421813_10494</name>
</gene>